<dbReference type="AlphaFoldDB" id="A0A177P9Z7"/>
<dbReference type="STRING" id="702114.A1355_18385"/>
<evidence type="ECO:0000313" key="3">
    <source>
        <dbReference type="Proteomes" id="UP000077628"/>
    </source>
</evidence>
<gene>
    <name evidence="2" type="ORF">A1355_18385</name>
</gene>
<dbReference type="InterPro" id="IPR047110">
    <property type="entry name" value="GABD/Sad-like"/>
</dbReference>
<dbReference type="GO" id="GO:0004777">
    <property type="term" value="F:succinate-semialdehyde dehydrogenase (NAD+) activity"/>
    <property type="evidence" value="ECO:0007669"/>
    <property type="project" value="TreeGrafter"/>
</dbReference>
<protein>
    <recommendedName>
        <fullName evidence="1">Aldehyde dehydrogenase domain-containing protein</fullName>
    </recommendedName>
</protein>
<feature type="domain" description="Aldehyde dehydrogenase" evidence="1">
    <location>
        <begin position="8"/>
        <end position="94"/>
    </location>
</feature>
<evidence type="ECO:0000259" key="1">
    <source>
        <dbReference type="Pfam" id="PF00171"/>
    </source>
</evidence>
<dbReference type="Pfam" id="PF00171">
    <property type="entry name" value="Aldedh"/>
    <property type="match status" value="1"/>
</dbReference>
<name>A0A177P9Z7_9GAMM</name>
<dbReference type="Gene3D" id="3.40.309.10">
    <property type="entry name" value="Aldehyde Dehydrogenase, Chain A, domain 2"/>
    <property type="match status" value="1"/>
</dbReference>
<reference evidence="3" key="1">
    <citation type="submission" date="2016-03" db="EMBL/GenBank/DDBJ databases">
        <authorList>
            <person name="Heylen K."/>
            <person name="De Vos P."/>
            <person name="Vekeman B."/>
        </authorList>
    </citation>
    <scope>NUCLEOTIDE SEQUENCE [LARGE SCALE GENOMIC DNA]</scope>
    <source>
        <strain evidence="3">R-45383</strain>
    </source>
</reference>
<dbReference type="EMBL" id="LUUK01000022">
    <property type="protein sequence ID" value="OAI27116.1"/>
    <property type="molecule type" value="Genomic_DNA"/>
</dbReference>
<keyword evidence="3" id="KW-1185">Reference proteome</keyword>
<dbReference type="SUPFAM" id="SSF53720">
    <property type="entry name" value="ALDH-like"/>
    <property type="match status" value="1"/>
</dbReference>
<dbReference type="Proteomes" id="UP000077628">
    <property type="component" value="Unassembled WGS sequence"/>
</dbReference>
<comment type="caution">
    <text evidence="2">The sequence shown here is derived from an EMBL/GenBank/DDBJ whole genome shotgun (WGS) entry which is preliminary data.</text>
</comment>
<dbReference type="PANTHER" id="PTHR43217">
    <property type="entry name" value="SUCCINATE SEMIALDEHYDE DEHYDROGENASE [NAD(P)+] SAD"/>
    <property type="match status" value="1"/>
</dbReference>
<dbReference type="PANTHER" id="PTHR43217:SF1">
    <property type="entry name" value="SUCCINATE SEMIALDEHYDE DEHYDROGENASE [NAD(P)+] SAD"/>
    <property type="match status" value="1"/>
</dbReference>
<proteinExistence type="predicted"/>
<dbReference type="InterPro" id="IPR016161">
    <property type="entry name" value="Ald_DH/histidinol_DH"/>
</dbReference>
<evidence type="ECO:0000313" key="2">
    <source>
        <dbReference type="EMBL" id="OAI27116.1"/>
    </source>
</evidence>
<dbReference type="InterPro" id="IPR016163">
    <property type="entry name" value="Ald_DH_C"/>
</dbReference>
<organism evidence="2 3">
    <name type="scientific">Methylomonas koyamae</name>
    <dbReference type="NCBI Taxonomy" id="702114"/>
    <lineage>
        <taxon>Bacteria</taxon>
        <taxon>Pseudomonadati</taxon>
        <taxon>Pseudomonadota</taxon>
        <taxon>Gammaproteobacteria</taxon>
        <taxon>Methylococcales</taxon>
        <taxon>Methylococcaceae</taxon>
        <taxon>Methylomonas</taxon>
    </lineage>
</organism>
<sequence length="95" mass="10065">MPSEHAEAPLASEKTSNLLLEQIDRARQTGATIGLGGDRLDRPGYFLEPTAITGIDERNPVFNRELFDPAAAFHVVDSTASAIALANATPFGLGT</sequence>
<dbReference type="InterPro" id="IPR015590">
    <property type="entry name" value="Aldehyde_DH_dom"/>
</dbReference>
<accession>A0A177P9Z7</accession>